<accession>A0A433SHN6</accession>
<sequence length="115" mass="13161">MNDSNSQKKKAFSIFVYFKKGNINDDGLEKLLEAIYEVIANDKMGNVGYKDCEYEFDNQKSPAWEFSFEKTIPAPTPPNTRCREYRRRIAACFSKKAGTNINEKSINVVCSESRA</sequence>
<evidence type="ECO:0000313" key="2">
    <source>
        <dbReference type="Proteomes" id="UP000286947"/>
    </source>
</evidence>
<dbReference type="AlphaFoldDB" id="A0A433SHN6"/>
<keyword evidence="2" id="KW-1185">Reference proteome</keyword>
<comment type="caution">
    <text evidence="1">The sequence shown here is derived from an EMBL/GenBank/DDBJ whole genome shotgun (WGS) entry which is preliminary data.</text>
</comment>
<dbReference type="Proteomes" id="UP000286947">
    <property type="component" value="Unassembled WGS sequence"/>
</dbReference>
<evidence type="ECO:0000313" key="1">
    <source>
        <dbReference type="EMBL" id="RUS68269.1"/>
    </source>
</evidence>
<reference evidence="1 2" key="1">
    <citation type="submission" date="2018-01" db="EMBL/GenBank/DDBJ databases">
        <title>Saezia sanguinis gen. nov., sp. nov., in the order Burkholderiales isolated from human blood.</title>
        <authorList>
            <person name="Medina-Pascual M.J."/>
            <person name="Valdezate S."/>
            <person name="Monzon S."/>
            <person name="Cuesta I."/>
            <person name="Carrasco G."/>
            <person name="Villalon P."/>
            <person name="Saez-Nieto J.A."/>
        </authorList>
    </citation>
    <scope>NUCLEOTIDE SEQUENCE [LARGE SCALE GENOMIC DNA]</scope>
    <source>
        <strain evidence="1 2">CNM695-12</strain>
    </source>
</reference>
<gene>
    <name evidence="1" type="ORF">CUZ56_00757</name>
</gene>
<name>A0A433SHN6_9BURK</name>
<organism evidence="1 2">
    <name type="scientific">Saezia sanguinis</name>
    <dbReference type="NCBI Taxonomy" id="1965230"/>
    <lineage>
        <taxon>Bacteria</taxon>
        <taxon>Pseudomonadati</taxon>
        <taxon>Pseudomonadota</taxon>
        <taxon>Betaproteobacteria</taxon>
        <taxon>Burkholderiales</taxon>
        <taxon>Saeziaceae</taxon>
        <taxon>Saezia</taxon>
    </lineage>
</organism>
<dbReference type="RefSeq" id="WP_126978281.1">
    <property type="nucleotide sequence ID" value="NZ_PQSP01000001.1"/>
</dbReference>
<proteinExistence type="predicted"/>
<dbReference type="EMBL" id="PQSP01000001">
    <property type="protein sequence ID" value="RUS68269.1"/>
    <property type="molecule type" value="Genomic_DNA"/>
</dbReference>
<protein>
    <submittedName>
        <fullName evidence="1">Uncharacterized protein</fullName>
    </submittedName>
</protein>